<protein>
    <recommendedName>
        <fullName evidence="3">DUF2867 domain-containing protein</fullName>
    </recommendedName>
</protein>
<dbReference type="AlphaFoldDB" id="A0A097EE52"/>
<dbReference type="KEGG" id="stax:MC45_04840"/>
<evidence type="ECO:0000313" key="1">
    <source>
        <dbReference type="EMBL" id="AIT05842.1"/>
    </source>
</evidence>
<dbReference type="STRING" id="1549858.MC45_04840"/>
<name>A0A097EE52_9SPHN</name>
<organism evidence="1 2">
    <name type="scientific">Sphingomonas taxi</name>
    <dbReference type="NCBI Taxonomy" id="1549858"/>
    <lineage>
        <taxon>Bacteria</taxon>
        <taxon>Pseudomonadati</taxon>
        <taxon>Pseudomonadota</taxon>
        <taxon>Alphaproteobacteria</taxon>
        <taxon>Sphingomonadales</taxon>
        <taxon>Sphingomonadaceae</taxon>
        <taxon>Sphingomonas</taxon>
    </lineage>
</organism>
<evidence type="ECO:0000313" key="2">
    <source>
        <dbReference type="Proteomes" id="UP000033200"/>
    </source>
</evidence>
<gene>
    <name evidence="1" type="ORF">MC45_04840</name>
</gene>
<dbReference type="EMBL" id="CP009571">
    <property type="protein sequence ID" value="AIT05842.1"/>
    <property type="molecule type" value="Genomic_DNA"/>
</dbReference>
<accession>A0A097EE52</accession>
<proteinExistence type="predicted"/>
<sequence>MSVTRRDPPHSSRIADWYDGADLLDCYAAPLPPGHDGDILTIARAILDRPSWWFRALLGIRDGFARSAGLQTTGDIRNAVRADARVAFFPIRAQSADEIILGEDDRHLDFRLSLLVDRSAHRTGTVFATTVVRCRNRLGHAYLTAITPFHHLVVRSSLARAEAAGFIAD</sequence>
<dbReference type="Proteomes" id="UP000033200">
    <property type="component" value="Chromosome"/>
</dbReference>
<dbReference type="Pfam" id="PF11066">
    <property type="entry name" value="DUF2867"/>
    <property type="match status" value="1"/>
</dbReference>
<dbReference type="HOGENOM" id="CLU_116730_1_0_5"/>
<keyword evidence="2" id="KW-1185">Reference proteome</keyword>
<evidence type="ECO:0008006" key="3">
    <source>
        <dbReference type="Google" id="ProtNLM"/>
    </source>
</evidence>
<dbReference type="eggNOG" id="ENOG5032UR5">
    <property type="taxonomic scope" value="Bacteria"/>
</dbReference>
<dbReference type="InterPro" id="IPR021295">
    <property type="entry name" value="DUF2867"/>
</dbReference>
<reference evidence="1 2" key="1">
    <citation type="submission" date="2014-09" db="EMBL/GenBank/DDBJ databases">
        <title>Using Illumina technology Improving SMRT sequencing Genome Assembly by RASTools.</title>
        <authorList>
            <person name="Zhou Y."/>
            <person name="Ma T."/>
            <person name="Liu T."/>
        </authorList>
    </citation>
    <scope>NUCLEOTIDE SEQUENCE [LARGE SCALE GENOMIC DNA]</scope>
    <source>
        <strain evidence="1 2">ATCC 55669</strain>
    </source>
</reference>
<dbReference type="RefSeq" id="WP_038660221.1">
    <property type="nucleotide sequence ID" value="NZ_CP009571.1"/>
</dbReference>